<dbReference type="PROSITE" id="PS50054">
    <property type="entry name" value="TYR_PHOSPHATASE_DUAL"/>
    <property type="match status" value="1"/>
</dbReference>
<dbReference type="PANTHER" id="PTHR10367">
    <property type="entry name" value="MRNA-CAPPING ENZYME"/>
    <property type="match status" value="1"/>
</dbReference>
<accession>A0A172WZK3</accession>
<protein>
    <submittedName>
        <fullName evidence="5">ORF-127</fullName>
    </submittedName>
</protein>
<dbReference type="PROSITE" id="PS50056">
    <property type="entry name" value="TYR_PHOSPHATASE_2"/>
    <property type="match status" value="1"/>
</dbReference>
<reference evidence="5 6" key="1">
    <citation type="journal article" date="2016" name="PLoS ONE">
        <title>Genome Sequencing and Analysis of Catopsilia pomona nucleopolyhedrovirus: A Distinct Species in Group I Alphabaculovirus.</title>
        <authorList>
            <person name="Wang J."/>
            <person name="Zhu Z."/>
            <person name="Zhang L."/>
            <person name="Hou D."/>
            <person name="Wang M."/>
            <person name="Arif B."/>
            <person name="Kou Z."/>
            <person name="Wang H."/>
            <person name="Deng F."/>
            <person name="Hu Z."/>
        </authorList>
    </citation>
    <scope>NUCLEOTIDE SEQUENCE [LARGE SCALE GENOMIC DNA]</scope>
    <source>
        <strain evidence="5">416</strain>
    </source>
</reference>
<dbReference type="KEGG" id="vg:27924351"/>
<dbReference type="OrthoDB" id="10871at10239"/>
<evidence type="ECO:0000313" key="6">
    <source>
        <dbReference type="Proteomes" id="UP000203996"/>
    </source>
</evidence>
<dbReference type="InterPro" id="IPR000340">
    <property type="entry name" value="Dual-sp_phosphatase_cat-dom"/>
</dbReference>
<dbReference type="PROSITE" id="PS00383">
    <property type="entry name" value="TYR_PHOSPHATASE_1"/>
    <property type="match status" value="1"/>
</dbReference>
<dbReference type="GO" id="GO:0004651">
    <property type="term" value="F:polynucleotide 5'-phosphatase activity"/>
    <property type="evidence" value="ECO:0007669"/>
    <property type="project" value="TreeGrafter"/>
</dbReference>
<proteinExistence type="predicted"/>
<keyword evidence="6" id="KW-1185">Reference proteome</keyword>
<evidence type="ECO:0000256" key="1">
    <source>
        <dbReference type="ARBA" id="ARBA00022801"/>
    </source>
</evidence>
<organism evidence="5 6">
    <name type="scientific">Catopsilia pomona nucleopolyhedrovirus</name>
    <dbReference type="NCBI Taxonomy" id="1850906"/>
    <lineage>
        <taxon>Viruses</taxon>
        <taxon>Viruses incertae sedis</taxon>
        <taxon>Naldaviricetes</taxon>
        <taxon>Lefavirales</taxon>
        <taxon>Baculoviridae</taxon>
        <taxon>Alphabaculovirus</taxon>
        <taxon>Alphabaculovirus capomonae</taxon>
    </lineage>
</organism>
<dbReference type="SMART" id="SM00195">
    <property type="entry name" value="DSPc"/>
    <property type="match status" value="1"/>
</dbReference>
<dbReference type="InterPro" id="IPR029021">
    <property type="entry name" value="Prot-tyrosine_phosphatase-like"/>
</dbReference>
<dbReference type="InterPro" id="IPR051029">
    <property type="entry name" value="mRNA_Capping_Enz/RNA_Phosphat"/>
</dbReference>
<feature type="domain" description="Tyrosine-protein phosphatase" evidence="3">
    <location>
        <begin position="24"/>
        <end position="172"/>
    </location>
</feature>
<dbReference type="InterPro" id="IPR000387">
    <property type="entry name" value="Tyr_Pase_dom"/>
</dbReference>
<evidence type="ECO:0000313" key="5">
    <source>
        <dbReference type="EMBL" id="ANF29775.1"/>
    </source>
</evidence>
<evidence type="ECO:0000259" key="3">
    <source>
        <dbReference type="PROSITE" id="PS50054"/>
    </source>
</evidence>
<dbReference type="Gene3D" id="3.90.190.10">
    <property type="entry name" value="Protein tyrosine phosphatase superfamily"/>
    <property type="match status" value="1"/>
</dbReference>
<dbReference type="GeneID" id="27924351"/>
<evidence type="ECO:0000256" key="2">
    <source>
        <dbReference type="ARBA" id="ARBA00022912"/>
    </source>
</evidence>
<dbReference type="PANTHER" id="PTHR10367:SF9">
    <property type="entry name" value="DUAL-SPECIFICITY PHOSPHATASE 11 (RNA_RNP COMPLEX 1-INTERACTING)"/>
    <property type="match status" value="1"/>
</dbReference>
<feature type="domain" description="Tyrosine specific protein phosphatases" evidence="4">
    <location>
        <begin position="98"/>
        <end position="165"/>
    </location>
</feature>
<dbReference type="Pfam" id="PF00782">
    <property type="entry name" value="DSPc"/>
    <property type="match status" value="1"/>
</dbReference>
<dbReference type="EMBL" id="KU565883">
    <property type="protein sequence ID" value="ANF29775.1"/>
    <property type="molecule type" value="Genomic_DNA"/>
</dbReference>
<evidence type="ECO:0000259" key="4">
    <source>
        <dbReference type="PROSITE" id="PS50056"/>
    </source>
</evidence>
<keyword evidence="2" id="KW-0904">Protein phosphatase</keyword>
<dbReference type="GO" id="GO:0004721">
    <property type="term" value="F:phosphoprotein phosphatase activity"/>
    <property type="evidence" value="ECO:0007669"/>
    <property type="project" value="UniProtKB-KW"/>
</dbReference>
<gene>
    <name evidence="5" type="primary">ptp</name>
    <name evidence="5" type="ORF">CapoNPV_127</name>
</gene>
<dbReference type="InterPro" id="IPR020422">
    <property type="entry name" value="TYR_PHOSPHATASE_DUAL_dom"/>
</dbReference>
<sequence>MFPERWHDYTQCGSTIEGTNIVCFKVPLNAELFAYVTDDEDKWTVERMLKQNPTMGAVIDLTNTNNKYYDGVHVKRAGLLYAKIKVPGHAVPSERLVQKFIDTVDEFTVKCPGMSIGVHCTHGVNRSGYMVCRYMMKKLKCAPQEAVDRFEKARGHAIERRNYMYDLFKTNY</sequence>
<dbReference type="Proteomes" id="UP000203996">
    <property type="component" value="Segment"/>
</dbReference>
<keyword evidence="1" id="KW-0378">Hydrolase</keyword>
<dbReference type="RefSeq" id="YP_009255384.1">
    <property type="nucleotide sequence ID" value="NC_030240.1"/>
</dbReference>
<dbReference type="SUPFAM" id="SSF52799">
    <property type="entry name" value="(Phosphotyrosine protein) phosphatases II"/>
    <property type="match status" value="1"/>
</dbReference>
<dbReference type="InterPro" id="IPR016130">
    <property type="entry name" value="Tyr_Pase_AS"/>
</dbReference>
<name>A0A172WZK3_9ABAC</name>